<dbReference type="EMBL" id="AP017372">
    <property type="protein sequence ID" value="BAU57443.1"/>
    <property type="molecule type" value="Genomic_DNA"/>
</dbReference>
<dbReference type="InterPro" id="IPR051805">
    <property type="entry name" value="Dehydratase_Activator_Redct"/>
</dbReference>
<dbReference type="KEGG" id="hhk:HH1059_07530"/>
<sequence length="585" mass="65613">MAEEIDTVSRRRSNQVSNGRAEHHYKRPAERPFTSAEKEHVTLLFGGLSIAHDRLIEASLHGLGYKAERIPMPDKQDFHAGRENCNPGQCNPLYFVSGSVINYLEQIRRTQGLSRQQIADQYIFITPGSCGPCRFGMYEAEYRRAFEKAGYPGFRVIAFDKKAGGDGHRGGSVGDGIQFDLKLYLALINTIFLGDIINGFFYRIRPYASDIKALEQTFEQCIAICQDALRDKDHEQINVGLAARLIHPLTPLKKTEDVARILAQIKDPDYTQALDRCRRVIAENISVDWLSAKPVVRITGEFWAQTTEGEGNFRMFSFLEGEGAEVHVEPVATWIDYMRHSLHWKLEDRRKSAEDAARFPKIQPGRWLRARLSHNIKRLLLGFSGWLLKREYNRLRSALGGPTPQLADQQILEKLGQPYYNVRVTGGEGHLEIAKNIYAYKYNLAHLTISLKPFGCMPSTQSDGAQAAVLADYPQINFLALETAGEGEINAYSRAQMALSEAKARAREEFKQALAERGLSADSINSYVAHNPGLTNPLQTIPDHPQAISRGACFVHHVADLMANDPDWREKAGNSAKAENQAEAS</sequence>
<dbReference type="PANTHER" id="PTHR32329:SF2">
    <property type="entry name" value="BIFUNCTIONAL PROTEIN [INCLUDES 2-HYDROXYACYL-COA DEHYDRATASE (N-TER) AND ITS ACTIVATOR DOMAIN (C_TERM)"/>
    <property type="match status" value="1"/>
</dbReference>
<accession>A0A110B4V4</accession>
<evidence type="ECO:0000313" key="2">
    <source>
        <dbReference type="EMBL" id="BAU57443.1"/>
    </source>
</evidence>
<dbReference type="AlphaFoldDB" id="A0A110B4V4"/>
<proteinExistence type="predicted"/>
<protein>
    <submittedName>
        <fullName evidence="2">Activator of (R)-2-hydroxyglutaryl-CoA dehydratase</fullName>
    </submittedName>
</protein>
<evidence type="ECO:0000313" key="3">
    <source>
        <dbReference type="Proteomes" id="UP000218890"/>
    </source>
</evidence>
<gene>
    <name evidence="2" type="ORF">HH1059_07530</name>
</gene>
<dbReference type="PANTHER" id="PTHR32329">
    <property type="entry name" value="BIFUNCTIONAL PROTEIN [INCLUDES 2-HYDROXYACYL-COA DEHYDRATASE (N-TER) AND ITS ACTIVATOR DOMAIN (C_TERM)-RELATED"/>
    <property type="match status" value="1"/>
</dbReference>
<dbReference type="Proteomes" id="UP000218890">
    <property type="component" value="Chromosome"/>
</dbReference>
<keyword evidence="3" id="KW-1185">Reference proteome</keyword>
<feature type="region of interest" description="Disordered" evidence="1">
    <location>
        <begin position="1"/>
        <end position="33"/>
    </location>
</feature>
<organism evidence="2 3">
    <name type="scientific">Halorhodospira halochloris</name>
    <name type="common">Ectothiorhodospira halochloris</name>
    <dbReference type="NCBI Taxonomy" id="1052"/>
    <lineage>
        <taxon>Bacteria</taxon>
        <taxon>Pseudomonadati</taxon>
        <taxon>Pseudomonadota</taxon>
        <taxon>Gammaproteobacteria</taxon>
        <taxon>Chromatiales</taxon>
        <taxon>Ectothiorhodospiraceae</taxon>
        <taxon>Halorhodospira</taxon>
    </lineage>
</organism>
<reference evidence="2" key="1">
    <citation type="submission" date="2016-02" db="EMBL/GenBank/DDBJ databases">
        <title>Halorhodospira halochloris DSM-1059 complete genome, version 2.</title>
        <authorList>
            <person name="Tsukatani Y."/>
        </authorList>
    </citation>
    <scope>NUCLEOTIDE SEQUENCE</scope>
    <source>
        <strain evidence="2">DSM 1059</strain>
    </source>
</reference>
<evidence type="ECO:0000256" key="1">
    <source>
        <dbReference type="SAM" id="MobiDB-lite"/>
    </source>
</evidence>
<dbReference type="RefSeq" id="WP_179948774.1">
    <property type="nucleotide sequence ID" value="NZ_AP017372.2"/>
</dbReference>
<name>A0A110B4V4_HALHR</name>